<organism evidence="2">
    <name type="scientific">marine metagenome</name>
    <dbReference type="NCBI Taxonomy" id="408172"/>
    <lineage>
        <taxon>unclassified sequences</taxon>
        <taxon>metagenomes</taxon>
        <taxon>ecological metagenomes</taxon>
    </lineage>
</organism>
<reference evidence="2" key="1">
    <citation type="submission" date="2018-05" db="EMBL/GenBank/DDBJ databases">
        <authorList>
            <person name="Lanie J.A."/>
            <person name="Ng W.-L."/>
            <person name="Kazmierczak K.M."/>
            <person name="Andrzejewski T.M."/>
            <person name="Davidsen T.M."/>
            <person name="Wayne K.J."/>
            <person name="Tettelin H."/>
            <person name="Glass J.I."/>
            <person name="Rusch D."/>
            <person name="Podicherti R."/>
            <person name="Tsui H.-C.T."/>
            <person name="Winkler M.E."/>
        </authorList>
    </citation>
    <scope>NUCLEOTIDE SEQUENCE</scope>
</reference>
<feature type="non-terminal residue" evidence="2">
    <location>
        <position position="1"/>
    </location>
</feature>
<evidence type="ECO:0000313" key="2">
    <source>
        <dbReference type="EMBL" id="SVD79619.1"/>
    </source>
</evidence>
<feature type="region of interest" description="Disordered" evidence="1">
    <location>
        <begin position="37"/>
        <end position="57"/>
    </location>
</feature>
<proteinExistence type="predicted"/>
<protein>
    <submittedName>
        <fullName evidence="2">Uncharacterized protein</fullName>
    </submittedName>
</protein>
<dbReference type="AlphaFoldDB" id="A0A382Y9E8"/>
<accession>A0A382Y9E8</accession>
<evidence type="ECO:0000256" key="1">
    <source>
        <dbReference type="SAM" id="MobiDB-lite"/>
    </source>
</evidence>
<feature type="non-terminal residue" evidence="2">
    <location>
        <position position="57"/>
    </location>
</feature>
<feature type="compositionally biased region" description="Basic and acidic residues" evidence="1">
    <location>
        <begin position="48"/>
        <end position="57"/>
    </location>
</feature>
<name>A0A382Y9E8_9ZZZZ</name>
<sequence>VPVPDYVDKKTKSPWNFFENFEDGKLRFKYVANSKDISNSPGKKPYKIKKDLDGNSY</sequence>
<gene>
    <name evidence="2" type="ORF">METZ01_LOCUS432473</name>
</gene>
<dbReference type="EMBL" id="UINC01173817">
    <property type="protein sequence ID" value="SVD79619.1"/>
    <property type="molecule type" value="Genomic_DNA"/>
</dbReference>